<organism evidence="4 5">
    <name type="scientific">Microthyrium microscopicum</name>
    <dbReference type="NCBI Taxonomy" id="703497"/>
    <lineage>
        <taxon>Eukaryota</taxon>
        <taxon>Fungi</taxon>
        <taxon>Dikarya</taxon>
        <taxon>Ascomycota</taxon>
        <taxon>Pezizomycotina</taxon>
        <taxon>Dothideomycetes</taxon>
        <taxon>Dothideomycetes incertae sedis</taxon>
        <taxon>Microthyriales</taxon>
        <taxon>Microthyriaceae</taxon>
        <taxon>Microthyrium</taxon>
    </lineage>
</organism>
<accession>A0A6A6UF60</accession>
<dbReference type="InterPro" id="IPR019398">
    <property type="entry name" value="Pre-rRNA_process_TSR2"/>
</dbReference>
<proteinExistence type="inferred from homology"/>
<gene>
    <name evidence="4" type="ORF">BT63DRAFT_424373</name>
</gene>
<evidence type="ECO:0008006" key="6">
    <source>
        <dbReference type="Google" id="ProtNLM"/>
    </source>
</evidence>
<name>A0A6A6UF60_9PEZI</name>
<comment type="similarity">
    <text evidence="1">Belongs to the TSR2 family.</text>
</comment>
<reference evidence="4" key="1">
    <citation type="journal article" date="2020" name="Stud. Mycol.">
        <title>101 Dothideomycetes genomes: a test case for predicting lifestyles and emergence of pathogens.</title>
        <authorList>
            <person name="Haridas S."/>
            <person name="Albert R."/>
            <person name="Binder M."/>
            <person name="Bloem J."/>
            <person name="Labutti K."/>
            <person name="Salamov A."/>
            <person name="Andreopoulos B."/>
            <person name="Baker S."/>
            <person name="Barry K."/>
            <person name="Bills G."/>
            <person name="Bluhm B."/>
            <person name="Cannon C."/>
            <person name="Castanera R."/>
            <person name="Culley D."/>
            <person name="Daum C."/>
            <person name="Ezra D."/>
            <person name="Gonzalez J."/>
            <person name="Henrissat B."/>
            <person name="Kuo A."/>
            <person name="Liang C."/>
            <person name="Lipzen A."/>
            <person name="Lutzoni F."/>
            <person name="Magnuson J."/>
            <person name="Mondo S."/>
            <person name="Nolan M."/>
            <person name="Ohm R."/>
            <person name="Pangilinan J."/>
            <person name="Park H.-J."/>
            <person name="Ramirez L."/>
            <person name="Alfaro M."/>
            <person name="Sun H."/>
            <person name="Tritt A."/>
            <person name="Yoshinaga Y."/>
            <person name="Zwiers L.-H."/>
            <person name="Turgeon B."/>
            <person name="Goodwin S."/>
            <person name="Spatafora J."/>
            <person name="Crous P."/>
            <person name="Grigoriev I."/>
        </authorList>
    </citation>
    <scope>NUCLEOTIDE SEQUENCE</scope>
    <source>
        <strain evidence="4">CBS 115976</strain>
    </source>
</reference>
<dbReference type="AlphaFoldDB" id="A0A6A6UF60"/>
<feature type="compositionally biased region" description="Basic and acidic residues" evidence="3">
    <location>
        <begin position="163"/>
        <end position="174"/>
    </location>
</feature>
<evidence type="ECO:0000313" key="5">
    <source>
        <dbReference type="Proteomes" id="UP000799302"/>
    </source>
</evidence>
<dbReference type="GO" id="GO:0006364">
    <property type="term" value="P:rRNA processing"/>
    <property type="evidence" value="ECO:0007669"/>
    <property type="project" value="UniProtKB-KW"/>
</dbReference>
<sequence>MATTTSSAPTPAQLQAKFDLGISLVLNSWEALTLAVQNQWGGNESADKRAWFAGALSEIFQSNPETDSVDLEEILLQVMEDEFEVAVEDGSEVNIAAGILQIKQELQRGNAASVDALWAHWKNKKSQVRATRVGPSSDDEDSVDDESDLDDDEDDEDESMEDVVEKPSRQKIAPEVDEDGFTKVVGRRR</sequence>
<keyword evidence="2" id="KW-0698">rRNA processing</keyword>
<evidence type="ECO:0000256" key="3">
    <source>
        <dbReference type="SAM" id="MobiDB-lite"/>
    </source>
</evidence>
<dbReference type="Proteomes" id="UP000799302">
    <property type="component" value="Unassembled WGS sequence"/>
</dbReference>
<evidence type="ECO:0000256" key="2">
    <source>
        <dbReference type="ARBA" id="ARBA00022552"/>
    </source>
</evidence>
<evidence type="ECO:0000313" key="4">
    <source>
        <dbReference type="EMBL" id="KAF2670430.1"/>
    </source>
</evidence>
<dbReference type="EMBL" id="MU004234">
    <property type="protein sequence ID" value="KAF2670430.1"/>
    <property type="molecule type" value="Genomic_DNA"/>
</dbReference>
<keyword evidence="5" id="KW-1185">Reference proteome</keyword>
<dbReference type="OrthoDB" id="263560at2759"/>
<feature type="region of interest" description="Disordered" evidence="3">
    <location>
        <begin position="128"/>
        <end position="189"/>
    </location>
</feature>
<dbReference type="Pfam" id="PF10273">
    <property type="entry name" value="WGG"/>
    <property type="match status" value="1"/>
</dbReference>
<evidence type="ECO:0000256" key="1">
    <source>
        <dbReference type="ARBA" id="ARBA00006524"/>
    </source>
</evidence>
<protein>
    <recommendedName>
        <fullName evidence="6">Pre-rRNA-processing protein TSR2</fullName>
    </recommendedName>
</protein>
<feature type="compositionally biased region" description="Acidic residues" evidence="3">
    <location>
        <begin position="137"/>
        <end position="162"/>
    </location>
</feature>
<dbReference type="PANTHER" id="PTHR21250">
    <property type="entry name" value="PRE-RRNA-PROCESSING PROTEIN TSR2 HOMOLOG"/>
    <property type="match status" value="1"/>
</dbReference>